<keyword evidence="5" id="KW-1015">Disulfide bond</keyword>
<dbReference type="PANTHER" id="PTHR35272">
    <property type="entry name" value="THIOL:DISULFIDE INTERCHANGE PROTEIN DSBC-RELATED"/>
    <property type="match status" value="1"/>
</dbReference>
<evidence type="ECO:0000313" key="11">
    <source>
        <dbReference type="Proteomes" id="UP000294614"/>
    </source>
</evidence>
<keyword evidence="11" id="KW-1185">Reference proteome</keyword>
<comment type="subcellular location">
    <subcellularLocation>
        <location evidence="1">Periplasm</location>
    </subcellularLocation>
</comment>
<evidence type="ECO:0000256" key="7">
    <source>
        <dbReference type="SAM" id="SignalP"/>
    </source>
</evidence>
<dbReference type="Gene3D" id="3.40.30.10">
    <property type="entry name" value="Glutaredoxin"/>
    <property type="match status" value="1"/>
</dbReference>
<keyword evidence="4" id="KW-0574">Periplasm</keyword>
<dbReference type="Proteomes" id="UP000294614">
    <property type="component" value="Unassembled WGS sequence"/>
</dbReference>
<dbReference type="EMBL" id="SMGG01000007">
    <property type="protein sequence ID" value="TCK58401.1"/>
    <property type="molecule type" value="Genomic_DNA"/>
</dbReference>
<feature type="chain" id="PRO_5020748313" evidence="7">
    <location>
        <begin position="20"/>
        <end position="232"/>
    </location>
</feature>
<dbReference type="Pfam" id="PF13098">
    <property type="entry name" value="Thioredoxin_2"/>
    <property type="match status" value="1"/>
</dbReference>
<sequence>MKKIICIALFLFSSMSLYAEENINPDEIRANIGKAFANMPVGEIRESEISGLFEIETGNNIIYSDGKYLMMGHMFDFLGKDLTQEKINSLMTKKASEIDKTLAIKVGNGKKEVVEFTDPECPYCLKAEEFFKGANVTRLLLFMPLPFHKNAERLAVHILCSSTPATEYQKVLKEVSAGNADNFKTISCDAGNERLQKMVETAQNLGVRGTPFFIIDGKAVSGADPAIQQMIK</sequence>
<protein>
    <submittedName>
        <fullName evidence="10">Thiol:disulfide interchange protein DsbC</fullName>
    </submittedName>
</protein>
<evidence type="ECO:0000256" key="1">
    <source>
        <dbReference type="ARBA" id="ARBA00004418"/>
    </source>
</evidence>
<dbReference type="PANTHER" id="PTHR35272:SF3">
    <property type="entry name" value="THIOL:DISULFIDE INTERCHANGE PROTEIN DSBC"/>
    <property type="match status" value="1"/>
</dbReference>
<dbReference type="InterPro" id="IPR033954">
    <property type="entry name" value="DiS-bond_Isoase_DsbC/G"/>
</dbReference>
<proteinExistence type="inferred from homology"/>
<accession>A0A4V2PRD4</accession>
<name>A0A4V2PRD4_9BACT</name>
<dbReference type="RefSeq" id="WP_165871337.1">
    <property type="nucleotide sequence ID" value="NZ_SMGG01000007.1"/>
</dbReference>
<keyword evidence="6" id="KW-0676">Redox-active center</keyword>
<dbReference type="AlphaFoldDB" id="A0A4V2PRD4"/>
<evidence type="ECO:0000256" key="5">
    <source>
        <dbReference type="ARBA" id="ARBA00023157"/>
    </source>
</evidence>
<evidence type="ECO:0000256" key="6">
    <source>
        <dbReference type="ARBA" id="ARBA00023284"/>
    </source>
</evidence>
<dbReference type="InterPro" id="IPR018950">
    <property type="entry name" value="DiS-bond_isomerase_DsbC/G_N"/>
</dbReference>
<dbReference type="InterPro" id="IPR036249">
    <property type="entry name" value="Thioredoxin-like_sf"/>
</dbReference>
<evidence type="ECO:0000256" key="2">
    <source>
        <dbReference type="ARBA" id="ARBA00009813"/>
    </source>
</evidence>
<dbReference type="SUPFAM" id="SSF52833">
    <property type="entry name" value="Thioredoxin-like"/>
    <property type="match status" value="1"/>
</dbReference>
<keyword evidence="3 7" id="KW-0732">Signal</keyword>
<reference evidence="10 11" key="1">
    <citation type="submission" date="2019-03" db="EMBL/GenBank/DDBJ databases">
        <title>Genomic Encyclopedia of Type Strains, Phase IV (KMG-IV): sequencing the most valuable type-strain genomes for metagenomic binning, comparative biology and taxonomic classification.</title>
        <authorList>
            <person name="Goeker M."/>
        </authorList>
    </citation>
    <scope>NUCLEOTIDE SEQUENCE [LARGE SCALE GENOMIC DNA]</scope>
    <source>
        <strain evidence="10 11">DSM 24984</strain>
    </source>
</reference>
<organism evidence="10 11">
    <name type="scientific">Seleniivibrio woodruffii</name>
    <dbReference type="NCBI Taxonomy" id="1078050"/>
    <lineage>
        <taxon>Bacteria</taxon>
        <taxon>Pseudomonadati</taxon>
        <taxon>Deferribacterota</taxon>
        <taxon>Deferribacteres</taxon>
        <taxon>Deferribacterales</taxon>
        <taxon>Geovibrionaceae</taxon>
        <taxon>Seleniivibrio</taxon>
    </lineage>
</organism>
<dbReference type="Gene3D" id="3.10.450.70">
    <property type="entry name" value="Disulphide bond isomerase, DsbC/G, N-terminal"/>
    <property type="match status" value="1"/>
</dbReference>
<gene>
    <name evidence="10" type="ORF">C8D98_2603</name>
</gene>
<dbReference type="GO" id="GO:0042597">
    <property type="term" value="C:periplasmic space"/>
    <property type="evidence" value="ECO:0007669"/>
    <property type="project" value="UniProtKB-SubCell"/>
</dbReference>
<dbReference type="CDD" id="cd03020">
    <property type="entry name" value="DsbA_DsbC_DsbG"/>
    <property type="match status" value="1"/>
</dbReference>
<dbReference type="InterPro" id="IPR051470">
    <property type="entry name" value="Thiol:disulfide_interchange"/>
</dbReference>
<evidence type="ECO:0000256" key="3">
    <source>
        <dbReference type="ARBA" id="ARBA00022729"/>
    </source>
</evidence>
<evidence type="ECO:0000313" key="10">
    <source>
        <dbReference type="EMBL" id="TCK58401.1"/>
    </source>
</evidence>
<comment type="similarity">
    <text evidence="2">Belongs to the thioredoxin family. DsbC subfamily.</text>
</comment>
<comment type="caution">
    <text evidence="10">The sequence shown here is derived from an EMBL/GenBank/DDBJ whole genome shotgun (WGS) entry which is preliminary data.</text>
</comment>
<dbReference type="Pfam" id="PF10411">
    <property type="entry name" value="DsbC_N"/>
    <property type="match status" value="1"/>
</dbReference>
<feature type="domain" description="Disulphide bond isomerase DsbC/G N-terminal" evidence="8">
    <location>
        <begin position="25"/>
        <end position="84"/>
    </location>
</feature>
<evidence type="ECO:0000259" key="9">
    <source>
        <dbReference type="Pfam" id="PF13098"/>
    </source>
</evidence>
<evidence type="ECO:0000256" key="4">
    <source>
        <dbReference type="ARBA" id="ARBA00022764"/>
    </source>
</evidence>
<dbReference type="SUPFAM" id="SSF54423">
    <property type="entry name" value="DsbC/DsbG N-terminal domain-like"/>
    <property type="match status" value="1"/>
</dbReference>
<dbReference type="InterPro" id="IPR012336">
    <property type="entry name" value="Thioredoxin-like_fold"/>
</dbReference>
<dbReference type="InterPro" id="IPR009094">
    <property type="entry name" value="DiS-bond_isomerase_DsbC/G_N_sf"/>
</dbReference>
<evidence type="ECO:0000259" key="8">
    <source>
        <dbReference type="Pfam" id="PF10411"/>
    </source>
</evidence>
<feature type="signal peptide" evidence="7">
    <location>
        <begin position="1"/>
        <end position="19"/>
    </location>
</feature>
<feature type="domain" description="Thioredoxin-like fold" evidence="9">
    <location>
        <begin position="107"/>
        <end position="224"/>
    </location>
</feature>